<keyword evidence="1" id="KW-1133">Transmembrane helix</keyword>
<protein>
    <submittedName>
        <fullName evidence="2">Uncharacterized protein</fullName>
    </submittedName>
</protein>
<organism evidence="2 3">
    <name type="scientific">Natronobacterium haloterrestre</name>
    <name type="common">Halobiforma haloterrestris</name>
    <dbReference type="NCBI Taxonomy" id="148448"/>
    <lineage>
        <taxon>Archaea</taxon>
        <taxon>Methanobacteriati</taxon>
        <taxon>Methanobacteriota</taxon>
        <taxon>Stenosarchaea group</taxon>
        <taxon>Halobacteria</taxon>
        <taxon>Halobacteriales</taxon>
        <taxon>Natrialbaceae</taxon>
        <taxon>Natronobacterium</taxon>
    </lineage>
</organism>
<keyword evidence="3" id="KW-1185">Reference proteome</keyword>
<feature type="transmembrane region" description="Helical" evidence="1">
    <location>
        <begin position="6"/>
        <end position="27"/>
    </location>
</feature>
<name>A0A1I1DGM2_NATHA</name>
<dbReference type="Proteomes" id="UP000199161">
    <property type="component" value="Unassembled WGS sequence"/>
</dbReference>
<accession>A0A1I1DGM2</accession>
<keyword evidence="1" id="KW-0812">Transmembrane</keyword>
<keyword evidence="1" id="KW-0472">Membrane</keyword>
<dbReference type="AlphaFoldDB" id="A0A1I1DGM2"/>
<evidence type="ECO:0000313" key="2">
    <source>
        <dbReference type="EMBL" id="SFB72208.1"/>
    </source>
</evidence>
<gene>
    <name evidence="2" type="ORF">SAMN05444422_101475</name>
</gene>
<evidence type="ECO:0000256" key="1">
    <source>
        <dbReference type="SAM" id="Phobius"/>
    </source>
</evidence>
<dbReference type="EMBL" id="FOKW01000001">
    <property type="protein sequence ID" value="SFB72208.1"/>
    <property type="molecule type" value="Genomic_DNA"/>
</dbReference>
<reference evidence="3" key="1">
    <citation type="submission" date="2016-10" db="EMBL/GenBank/DDBJ databases">
        <authorList>
            <person name="Varghese N."/>
            <person name="Submissions S."/>
        </authorList>
    </citation>
    <scope>NUCLEOTIDE SEQUENCE [LARGE SCALE GENOMIC DNA]</scope>
    <source>
        <strain evidence="3">DSM 13078</strain>
    </source>
</reference>
<evidence type="ECO:0000313" key="3">
    <source>
        <dbReference type="Proteomes" id="UP000199161"/>
    </source>
</evidence>
<dbReference type="RefSeq" id="WP_089784990.1">
    <property type="nucleotide sequence ID" value="NZ_FOKW01000001.1"/>
</dbReference>
<sequence length="259" mass="29880">MVETGALLSILAGGITALFAVFLTFYLRNQWQEIQSLRAMQTELEQNAERVQALAELLTGDLQRQQVDLPIEVPPGTRMEIRYVVSFPSSLSTSAFDQLKHTGMFLRLSPEIRRSLFELYDAIDRINRLRQHRERIHFDDVGNVHIVIDPSDLDVEPGATVSEDDLPAETRRRLADLREMRRAMKEVNRSILRLIASISAPETVDDLELEPYLETDRRSDRRSEVRAESPASDEVEVNLEEMRSLLRDVERNSVWSRFM</sequence>
<dbReference type="OrthoDB" id="184715at2157"/>
<proteinExistence type="predicted"/>